<feature type="domain" description="RRM" evidence="6">
    <location>
        <begin position="12"/>
        <end position="85"/>
    </location>
</feature>
<reference evidence="7" key="2">
    <citation type="submission" date="2020-05" db="UniProtKB">
        <authorList>
            <consortium name="Ensembl"/>
        </authorList>
    </citation>
    <scope>IDENTIFICATION</scope>
</reference>
<evidence type="ECO:0000256" key="2">
    <source>
        <dbReference type="ARBA" id="ARBA00022884"/>
    </source>
</evidence>
<name>A0A6I8QN63_XENTR</name>
<organism evidence="7">
    <name type="scientific">Xenopus tropicalis</name>
    <name type="common">Western clawed frog</name>
    <name type="synonym">Silurana tropicalis</name>
    <dbReference type="NCBI Taxonomy" id="8364"/>
    <lineage>
        <taxon>Eukaryota</taxon>
        <taxon>Metazoa</taxon>
        <taxon>Chordata</taxon>
        <taxon>Craniata</taxon>
        <taxon>Vertebrata</taxon>
        <taxon>Euteleostomi</taxon>
        <taxon>Amphibia</taxon>
        <taxon>Batrachia</taxon>
        <taxon>Anura</taxon>
        <taxon>Pipoidea</taxon>
        <taxon>Pipidae</taxon>
        <taxon>Xenopodinae</taxon>
        <taxon>Xenopus</taxon>
        <taxon>Silurana</taxon>
    </lineage>
</organism>
<feature type="region of interest" description="Disordered" evidence="5">
    <location>
        <begin position="124"/>
        <end position="150"/>
    </location>
</feature>
<dbReference type="GO" id="GO:0003723">
    <property type="term" value="F:RNA binding"/>
    <property type="evidence" value="ECO:0007669"/>
    <property type="project" value="UniProtKB-UniRule"/>
</dbReference>
<sequence>MVELDGRMSFFNPTYYVNLGQHVNRAVLEQAFGVYGLLRRVWVAQKPPGFAFVEFEKPHDAAAAVQGLNGKTLCGRQIRVEFSIRQRRRKHINVNGLAPASRNYGFNLEPSRFVHSSQATLIPSASGSLPTEGSPINAHPLGGSHVTGLS</sequence>
<evidence type="ECO:0000256" key="5">
    <source>
        <dbReference type="SAM" id="MobiDB-lite"/>
    </source>
</evidence>
<protein>
    <recommendedName>
        <fullName evidence="6">RRM domain-containing protein</fullName>
    </recommendedName>
</protein>
<comment type="subcellular location">
    <subcellularLocation>
        <location evidence="1">Nucleus</location>
    </subcellularLocation>
</comment>
<proteinExistence type="predicted"/>
<dbReference type="PANTHER" id="PTHR48038">
    <property type="entry name" value="RIBONUCLEOPROTEIN RB97D"/>
    <property type="match status" value="1"/>
</dbReference>
<dbReference type="AlphaFoldDB" id="A0A6I8QN63"/>
<dbReference type="SUPFAM" id="SSF54928">
    <property type="entry name" value="RNA-binding domain, RBD"/>
    <property type="match status" value="1"/>
</dbReference>
<dbReference type="Gene3D" id="3.30.70.330">
    <property type="match status" value="1"/>
</dbReference>
<accession>A0A6I8QN63</accession>
<dbReference type="PROSITE" id="PS50102">
    <property type="entry name" value="RRM"/>
    <property type="match status" value="1"/>
</dbReference>
<dbReference type="GeneTree" id="ENSGT01030000235669"/>
<dbReference type="Bgee" id="ENSXETG00000041135">
    <property type="expression patterns" value="Expressed in gastrula"/>
</dbReference>
<dbReference type="Pfam" id="PF00076">
    <property type="entry name" value="RRM_1"/>
    <property type="match status" value="1"/>
</dbReference>
<keyword evidence="2 4" id="KW-0694">RNA-binding</keyword>
<evidence type="ECO:0000256" key="4">
    <source>
        <dbReference type="PROSITE-ProRule" id="PRU00176"/>
    </source>
</evidence>
<dbReference type="CDD" id="cd12373">
    <property type="entry name" value="RRM_SRSF3_like"/>
    <property type="match status" value="1"/>
</dbReference>
<dbReference type="Ensembl" id="ENSXETT00000082333">
    <property type="protein sequence ID" value="ENSXETP00000073747"/>
    <property type="gene ID" value="ENSXETG00000041135"/>
</dbReference>
<evidence type="ECO:0000256" key="1">
    <source>
        <dbReference type="ARBA" id="ARBA00004123"/>
    </source>
</evidence>
<dbReference type="InParanoid" id="A0A6I8QN63"/>
<dbReference type="InterPro" id="IPR000504">
    <property type="entry name" value="RRM_dom"/>
</dbReference>
<evidence type="ECO:0000256" key="3">
    <source>
        <dbReference type="ARBA" id="ARBA00023242"/>
    </source>
</evidence>
<keyword evidence="3" id="KW-0539">Nucleus</keyword>
<dbReference type="GO" id="GO:0005634">
    <property type="term" value="C:nucleus"/>
    <property type="evidence" value="ECO:0007669"/>
    <property type="project" value="UniProtKB-SubCell"/>
</dbReference>
<dbReference type="InterPro" id="IPR035979">
    <property type="entry name" value="RBD_domain_sf"/>
</dbReference>
<evidence type="ECO:0000313" key="7">
    <source>
        <dbReference type="Ensembl" id="ENSXETP00000073747"/>
    </source>
</evidence>
<evidence type="ECO:0000259" key="6">
    <source>
        <dbReference type="PROSITE" id="PS50102"/>
    </source>
</evidence>
<dbReference type="SMART" id="SM00360">
    <property type="entry name" value="RRM"/>
    <property type="match status" value="1"/>
</dbReference>
<reference evidence="7" key="1">
    <citation type="journal article" date="2010" name="Science">
        <title>The genome of the Western clawed frog Xenopus tropicalis.</title>
        <authorList>
            <person name="Hellsten U."/>
            <person name="Harland R.M."/>
            <person name="Gilchrist M.J."/>
            <person name="Hendrix D."/>
            <person name="Jurka J."/>
            <person name="Kapitonov V."/>
            <person name="Ovcharenko I."/>
            <person name="Putnam N.H."/>
            <person name="Shu S."/>
            <person name="Taher L."/>
            <person name="Blitz I.L."/>
            <person name="Blumberg B."/>
            <person name="Dichmann D.S."/>
            <person name="Dubchak I."/>
            <person name="Amaya E."/>
            <person name="Detter J.C."/>
            <person name="Fletcher R."/>
            <person name="Gerhard D.S."/>
            <person name="Goodstein D."/>
            <person name="Graves T."/>
            <person name="Grigoriev I.V."/>
            <person name="Grimwood J."/>
            <person name="Kawashima T."/>
            <person name="Lindquist E."/>
            <person name="Lucas S.M."/>
            <person name="Mead P.E."/>
            <person name="Mitros T."/>
            <person name="Ogino H."/>
            <person name="Ohta Y."/>
            <person name="Poliakov A.V."/>
            <person name="Pollet N."/>
            <person name="Robert J."/>
            <person name="Salamov A."/>
            <person name="Sater A.K."/>
            <person name="Schmutz J."/>
            <person name="Terry A."/>
            <person name="Vize P.D."/>
            <person name="Warren W.C."/>
            <person name="Wells D."/>
            <person name="Wills A."/>
            <person name="Wilson R.K."/>
            <person name="Zimmerman L.B."/>
            <person name="Zorn A.M."/>
            <person name="Grainger R."/>
            <person name="Grammer T."/>
            <person name="Khokha M.K."/>
            <person name="Richardson P.M."/>
            <person name="Rokhsar D.S."/>
        </authorList>
    </citation>
    <scope>NUCLEOTIDE SEQUENCE [LARGE SCALE GENOMIC DNA]</scope>
    <source>
        <strain evidence="7">Nigerian</strain>
    </source>
</reference>
<dbReference type="PANTHER" id="PTHR48038:SF3">
    <property type="entry name" value="SPLICING FACTOR, ARGININE_SERINE-RICH 1-RELATED"/>
    <property type="match status" value="1"/>
</dbReference>
<dbReference type="InterPro" id="IPR012677">
    <property type="entry name" value="Nucleotide-bd_a/b_plait_sf"/>
</dbReference>